<evidence type="ECO:0000313" key="6">
    <source>
        <dbReference type="EMBL" id="MBO1805379.1"/>
    </source>
</evidence>
<evidence type="ECO:0000259" key="5">
    <source>
        <dbReference type="PROSITE" id="PS51677"/>
    </source>
</evidence>
<proteinExistence type="predicted"/>
<feature type="compositionally biased region" description="Pro residues" evidence="3">
    <location>
        <begin position="33"/>
        <end position="61"/>
    </location>
</feature>
<reference evidence="6" key="1">
    <citation type="submission" date="2021-03" db="EMBL/GenBank/DDBJ databases">
        <title>Leucobacter chromiisoli sp. nov., isolated from chromium-containing soil of chemical plant.</title>
        <authorList>
            <person name="Xu Z."/>
        </authorList>
    </citation>
    <scope>NUCLEOTIDE SEQUENCE</scope>
    <source>
        <strain evidence="6">A2</strain>
    </source>
</reference>
<dbReference type="EMBL" id="JAGDYL010000013">
    <property type="protein sequence ID" value="MBO1805379.1"/>
    <property type="molecule type" value="Genomic_DNA"/>
</dbReference>
<evidence type="ECO:0000256" key="3">
    <source>
        <dbReference type="SAM" id="MobiDB-lite"/>
    </source>
</evidence>
<keyword evidence="2" id="KW-0378">Hydrolase</keyword>
<name>A0A939LV47_9MICO</name>
<keyword evidence="7" id="KW-1185">Reference proteome</keyword>
<dbReference type="Proteomes" id="UP000664398">
    <property type="component" value="Unassembled WGS sequence"/>
</dbReference>
<dbReference type="Pfam" id="PF01522">
    <property type="entry name" value="Polysacc_deac_1"/>
    <property type="match status" value="1"/>
</dbReference>
<evidence type="ECO:0000256" key="1">
    <source>
        <dbReference type="ARBA" id="ARBA00022723"/>
    </source>
</evidence>
<dbReference type="CDD" id="cd10917">
    <property type="entry name" value="CE4_NodB_like_6s_7s"/>
    <property type="match status" value="1"/>
</dbReference>
<dbReference type="PROSITE" id="PS51257">
    <property type="entry name" value="PROKAR_LIPOPROTEIN"/>
    <property type="match status" value="1"/>
</dbReference>
<dbReference type="PROSITE" id="PS51677">
    <property type="entry name" value="NODB"/>
    <property type="match status" value="1"/>
</dbReference>
<keyword evidence="4" id="KW-0732">Signal</keyword>
<sequence length="273" mass="29146">MDRRMFLGALFAASALSACAAPPSEADRLPKPKASPAPTTQPPVAEPTPVPTPEPPPPPQYVPAYDLPGGPIWGLPDEVGNQLAWTVDDGASPEVVMAYANFAQQTGTRLTFFINGMYADAWTPAAPVLAPMIATGQVQIANHTFSHPSLTSIGDAQIQDDLMRNHDFIQQLFGVDARPWYRPPYGNRDARTDAAAAAVGYTQPVMWYGSLGDSGLIPPEVMLQEAGKWLLPAHIVLGHANAPTVTGLFPQLTELLASRGLATVTLNDVFRTA</sequence>
<gene>
    <name evidence="6" type="ORF">J4H91_08615</name>
</gene>
<dbReference type="InterPro" id="IPR011330">
    <property type="entry name" value="Glyco_hydro/deAcase_b/a-brl"/>
</dbReference>
<dbReference type="AlphaFoldDB" id="A0A939LV47"/>
<feature type="chain" id="PRO_5038363312" evidence="4">
    <location>
        <begin position="21"/>
        <end position="273"/>
    </location>
</feature>
<evidence type="ECO:0000313" key="7">
    <source>
        <dbReference type="Proteomes" id="UP000664398"/>
    </source>
</evidence>
<dbReference type="GO" id="GO:0046872">
    <property type="term" value="F:metal ion binding"/>
    <property type="evidence" value="ECO:0007669"/>
    <property type="project" value="UniProtKB-KW"/>
</dbReference>
<feature type="signal peptide" evidence="4">
    <location>
        <begin position="1"/>
        <end position="20"/>
    </location>
</feature>
<keyword evidence="1" id="KW-0479">Metal-binding</keyword>
<dbReference type="PANTHER" id="PTHR10587">
    <property type="entry name" value="GLYCOSYL TRANSFERASE-RELATED"/>
    <property type="match status" value="1"/>
</dbReference>
<dbReference type="Gene3D" id="3.20.20.370">
    <property type="entry name" value="Glycoside hydrolase/deacetylase"/>
    <property type="match status" value="1"/>
</dbReference>
<dbReference type="GO" id="GO:0016020">
    <property type="term" value="C:membrane"/>
    <property type="evidence" value="ECO:0007669"/>
    <property type="project" value="TreeGrafter"/>
</dbReference>
<comment type="caution">
    <text evidence="6">The sequence shown here is derived from an EMBL/GenBank/DDBJ whole genome shotgun (WGS) entry which is preliminary data.</text>
</comment>
<protein>
    <submittedName>
        <fullName evidence="6">Polysaccharide deacetylase family protein</fullName>
    </submittedName>
</protein>
<feature type="region of interest" description="Disordered" evidence="3">
    <location>
        <begin position="21"/>
        <end position="65"/>
    </location>
</feature>
<dbReference type="PANTHER" id="PTHR10587:SF133">
    <property type="entry name" value="CHITIN DEACETYLASE 1-RELATED"/>
    <property type="match status" value="1"/>
</dbReference>
<organism evidence="6 7">
    <name type="scientific">Leucobacter ruminantium</name>
    <dbReference type="NCBI Taxonomy" id="1289170"/>
    <lineage>
        <taxon>Bacteria</taxon>
        <taxon>Bacillati</taxon>
        <taxon>Actinomycetota</taxon>
        <taxon>Actinomycetes</taxon>
        <taxon>Micrococcales</taxon>
        <taxon>Microbacteriaceae</taxon>
        <taxon>Leucobacter</taxon>
    </lineage>
</organism>
<evidence type="ECO:0000256" key="2">
    <source>
        <dbReference type="ARBA" id="ARBA00022801"/>
    </source>
</evidence>
<dbReference type="InterPro" id="IPR050248">
    <property type="entry name" value="Polysacc_deacetylase_ArnD"/>
</dbReference>
<dbReference type="GO" id="GO:0016810">
    <property type="term" value="F:hydrolase activity, acting on carbon-nitrogen (but not peptide) bonds"/>
    <property type="evidence" value="ECO:0007669"/>
    <property type="project" value="InterPro"/>
</dbReference>
<dbReference type="SUPFAM" id="SSF88713">
    <property type="entry name" value="Glycoside hydrolase/deacetylase"/>
    <property type="match status" value="1"/>
</dbReference>
<feature type="domain" description="NodB homology" evidence="5">
    <location>
        <begin position="81"/>
        <end position="273"/>
    </location>
</feature>
<dbReference type="GO" id="GO:0005975">
    <property type="term" value="P:carbohydrate metabolic process"/>
    <property type="evidence" value="ECO:0007669"/>
    <property type="project" value="InterPro"/>
</dbReference>
<dbReference type="RefSeq" id="WP_208045858.1">
    <property type="nucleotide sequence ID" value="NZ_JAGDYL010000013.1"/>
</dbReference>
<evidence type="ECO:0000256" key="4">
    <source>
        <dbReference type="SAM" id="SignalP"/>
    </source>
</evidence>
<accession>A0A939LV47</accession>
<dbReference type="InterPro" id="IPR002509">
    <property type="entry name" value="NODB_dom"/>
</dbReference>